<dbReference type="OMA" id="NDAANHS"/>
<dbReference type="RefSeq" id="XP_004348003.1">
    <property type="nucleotide sequence ID" value="XM_004347953.2"/>
</dbReference>
<dbReference type="FunCoup" id="A0A0D2WPL2">
    <property type="interactions" value="199"/>
</dbReference>
<keyword evidence="2" id="KW-0805">Transcription regulation</keyword>
<gene>
    <name evidence="7" type="ORF">CAOG_004178</name>
</gene>
<evidence type="ECO:0008006" key="9">
    <source>
        <dbReference type="Google" id="ProtNLM"/>
    </source>
</evidence>
<dbReference type="EMBL" id="KE346365">
    <property type="protein sequence ID" value="KJE93385.1"/>
    <property type="molecule type" value="Genomic_DNA"/>
</dbReference>
<protein>
    <recommendedName>
        <fullName evidence="9">Transcription initiation factor TFIID subunit 10</fullName>
    </recommendedName>
</protein>
<evidence type="ECO:0000256" key="1">
    <source>
        <dbReference type="ARBA" id="ARBA00004123"/>
    </source>
</evidence>
<evidence type="ECO:0000256" key="3">
    <source>
        <dbReference type="ARBA" id="ARBA00023163"/>
    </source>
</evidence>
<dbReference type="PANTHER" id="PTHR21242:SF0">
    <property type="entry name" value="TRANSCRIPTION INITIATION FACTOR TFIID SUBUNIT 10"/>
    <property type="match status" value="1"/>
</dbReference>
<sequence length="181" mass="19187">MADPRKRVRLDEGGSAAGPVFSLQPPQRPESRSDDAAGTTAAAGAGAAGASASQDAGGQPNAFGHSLEGLAREARVEQISEIEALVELMRDLGNFTPAIPDVVVQYYLARGGFNTSDPKLLRIVALAAQKFVTDVANDAANHSQIRTERRGNRERRNIASEDVAAALRRYGVDVRKPPNIA</sequence>
<evidence type="ECO:0000313" key="7">
    <source>
        <dbReference type="EMBL" id="KJE93385.1"/>
    </source>
</evidence>
<dbReference type="GO" id="GO:0000124">
    <property type="term" value="C:SAGA complex"/>
    <property type="evidence" value="ECO:0007669"/>
    <property type="project" value="TreeGrafter"/>
</dbReference>
<comment type="similarity">
    <text evidence="5">Belongs to the TAF10 family.</text>
</comment>
<dbReference type="CDD" id="cd07982">
    <property type="entry name" value="HFD_TAF10"/>
    <property type="match status" value="1"/>
</dbReference>
<accession>A0A0D2WPL2</accession>
<keyword evidence="3" id="KW-0804">Transcription</keyword>
<keyword evidence="4" id="KW-0539">Nucleus</keyword>
<dbReference type="InParanoid" id="A0A0D2WPL2"/>
<dbReference type="Pfam" id="PF03540">
    <property type="entry name" value="TAF10"/>
    <property type="match status" value="1"/>
</dbReference>
<comment type="subcellular location">
    <subcellularLocation>
        <location evidence="1">Nucleus</location>
    </subcellularLocation>
</comment>
<dbReference type="GO" id="GO:0005669">
    <property type="term" value="C:transcription factor TFIID complex"/>
    <property type="evidence" value="ECO:0007669"/>
    <property type="project" value="TreeGrafter"/>
</dbReference>
<dbReference type="AlphaFoldDB" id="A0A0D2WPL2"/>
<dbReference type="GO" id="GO:0006367">
    <property type="term" value="P:transcription initiation at RNA polymerase II promoter"/>
    <property type="evidence" value="ECO:0007669"/>
    <property type="project" value="TreeGrafter"/>
</dbReference>
<dbReference type="Proteomes" id="UP000008743">
    <property type="component" value="Unassembled WGS sequence"/>
</dbReference>
<evidence type="ECO:0000256" key="2">
    <source>
        <dbReference type="ARBA" id="ARBA00023015"/>
    </source>
</evidence>
<feature type="region of interest" description="Disordered" evidence="6">
    <location>
        <begin position="1"/>
        <end position="64"/>
    </location>
</feature>
<reference evidence="8" key="1">
    <citation type="submission" date="2011-02" db="EMBL/GenBank/DDBJ databases">
        <title>The Genome Sequence of Capsaspora owczarzaki ATCC 30864.</title>
        <authorList>
            <person name="Russ C."/>
            <person name="Cuomo C."/>
            <person name="Burger G."/>
            <person name="Gray M.W."/>
            <person name="Holland P.W.H."/>
            <person name="King N."/>
            <person name="Lang F.B.F."/>
            <person name="Roger A.J."/>
            <person name="Ruiz-Trillo I."/>
            <person name="Young S.K."/>
            <person name="Zeng Q."/>
            <person name="Gargeya S."/>
            <person name="Alvarado L."/>
            <person name="Berlin A."/>
            <person name="Chapman S.B."/>
            <person name="Chen Z."/>
            <person name="Freedman E."/>
            <person name="Gellesch M."/>
            <person name="Goldberg J."/>
            <person name="Griggs A."/>
            <person name="Gujja S."/>
            <person name="Heilman E."/>
            <person name="Heiman D."/>
            <person name="Howarth C."/>
            <person name="Mehta T."/>
            <person name="Neiman D."/>
            <person name="Pearson M."/>
            <person name="Roberts A."/>
            <person name="Saif S."/>
            <person name="Shea T."/>
            <person name="Shenoy N."/>
            <person name="Sisk P."/>
            <person name="Stolte C."/>
            <person name="Sykes S."/>
            <person name="White J."/>
            <person name="Yandava C."/>
            <person name="Haas B."/>
            <person name="Nusbaum C."/>
            <person name="Birren B."/>
        </authorList>
    </citation>
    <scope>NUCLEOTIDE SEQUENCE</scope>
    <source>
        <strain evidence="8">ATCC 30864</strain>
    </source>
</reference>
<dbReference type="GO" id="GO:1990841">
    <property type="term" value="F:promoter-specific chromatin binding"/>
    <property type="evidence" value="ECO:0007669"/>
    <property type="project" value="TreeGrafter"/>
</dbReference>
<evidence type="ECO:0000256" key="5">
    <source>
        <dbReference type="ARBA" id="ARBA00025730"/>
    </source>
</evidence>
<dbReference type="PANTHER" id="PTHR21242">
    <property type="entry name" value="TRANSCRIPTION INITIATION FACTOR TFIID SUBUNIT 10"/>
    <property type="match status" value="1"/>
</dbReference>
<evidence type="ECO:0000313" key="8">
    <source>
        <dbReference type="Proteomes" id="UP000008743"/>
    </source>
</evidence>
<proteinExistence type="inferred from homology"/>
<dbReference type="PhylomeDB" id="A0A0D2WPL2"/>
<dbReference type="GO" id="GO:0016251">
    <property type="term" value="F:RNA polymerase II general transcription initiation factor activity"/>
    <property type="evidence" value="ECO:0007669"/>
    <property type="project" value="TreeGrafter"/>
</dbReference>
<dbReference type="STRING" id="595528.A0A0D2WPL2"/>
<dbReference type="PRINTS" id="PR01443">
    <property type="entry name" value="TFIID30KDSUB"/>
</dbReference>
<dbReference type="eggNOG" id="KOG3423">
    <property type="taxonomic scope" value="Eukaryota"/>
</dbReference>
<dbReference type="InterPro" id="IPR003923">
    <property type="entry name" value="TAF10"/>
</dbReference>
<dbReference type="OrthoDB" id="154356at2759"/>
<feature type="compositionally biased region" description="Low complexity" evidence="6">
    <location>
        <begin position="36"/>
        <end position="59"/>
    </location>
</feature>
<evidence type="ECO:0000256" key="4">
    <source>
        <dbReference type="ARBA" id="ARBA00023242"/>
    </source>
</evidence>
<name>A0A0D2WPL2_CAPO3</name>
<keyword evidence="8" id="KW-1185">Reference proteome</keyword>
<evidence type="ECO:0000256" key="6">
    <source>
        <dbReference type="SAM" id="MobiDB-lite"/>
    </source>
</evidence>
<organism evidence="7 8">
    <name type="scientific">Capsaspora owczarzaki (strain ATCC 30864)</name>
    <dbReference type="NCBI Taxonomy" id="595528"/>
    <lineage>
        <taxon>Eukaryota</taxon>
        <taxon>Filasterea</taxon>
        <taxon>Capsaspora</taxon>
    </lineage>
</organism>